<accession>A0A2U8H7Z4</accession>
<dbReference type="AlphaFoldDB" id="A0A2U8H7Z4"/>
<gene>
    <name evidence="1" type="ORF">CEW87_03440</name>
</gene>
<dbReference type="InterPro" id="IPR036102">
    <property type="entry name" value="OsmC/Ohrsf"/>
</dbReference>
<dbReference type="SUPFAM" id="SSF82784">
    <property type="entry name" value="OsmC-like"/>
    <property type="match status" value="1"/>
</dbReference>
<dbReference type="Gene3D" id="3.30.300.20">
    <property type="match status" value="1"/>
</dbReference>
<dbReference type="InterPro" id="IPR015946">
    <property type="entry name" value="KH_dom-like_a/b"/>
</dbReference>
<evidence type="ECO:0000313" key="2">
    <source>
        <dbReference type="Proteomes" id="UP000244902"/>
    </source>
</evidence>
<protein>
    <recommendedName>
        <fullName evidence="3">Organic hydroperoxide resistance protein</fullName>
    </recommendedName>
</protein>
<sequence length="34" mass="3755">MDKETLKDIVDRAHIVCPCSNATRGNIKVTLTLV</sequence>
<name>A0A2U8H7Z4_9RHOO</name>
<dbReference type="Proteomes" id="UP000244902">
    <property type="component" value="Chromosome"/>
</dbReference>
<dbReference type="EMBL" id="CP022188">
    <property type="protein sequence ID" value="AWI81881.1"/>
    <property type="molecule type" value="Genomic_DNA"/>
</dbReference>
<evidence type="ECO:0000313" key="1">
    <source>
        <dbReference type="EMBL" id="AWI81881.1"/>
    </source>
</evidence>
<proteinExistence type="predicted"/>
<reference evidence="1 2" key="1">
    <citation type="submission" date="2017-06" db="EMBL/GenBank/DDBJ databases">
        <title>Azoarcus sp. TSNA42 complete genome sequence.</title>
        <authorList>
            <person name="Woo J.-H."/>
            <person name="Kim H.-S."/>
        </authorList>
    </citation>
    <scope>NUCLEOTIDE SEQUENCE [LARGE SCALE GENOMIC DNA]</scope>
    <source>
        <strain evidence="1 2">TSNA42</strain>
    </source>
</reference>
<organism evidence="1 2">
    <name type="scientific">Parazoarcus communis</name>
    <dbReference type="NCBI Taxonomy" id="41977"/>
    <lineage>
        <taxon>Bacteria</taxon>
        <taxon>Pseudomonadati</taxon>
        <taxon>Pseudomonadota</taxon>
        <taxon>Betaproteobacteria</taxon>
        <taxon>Rhodocyclales</taxon>
        <taxon>Zoogloeaceae</taxon>
        <taxon>Parazoarcus</taxon>
    </lineage>
</organism>
<evidence type="ECO:0008006" key="3">
    <source>
        <dbReference type="Google" id="ProtNLM"/>
    </source>
</evidence>